<reference evidence="2" key="1">
    <citation type="submission" date="2022-03" db="EMBL/GenBank/DDBJ databases">
        <title>Genome Identification and Characterization of new species Bdellovibrio reynosense LBG001 sp. nov. from a Mexico soil sample.</title>
        <authorList>
            <person name="Camilli A."/>
            <person name="Ajao Y."/>
            <person name="Guo X."/>
        </authorList>
    </citation>
    <scope>NUCLEOTIDE SEQUENCE</scope>
    <source>
        <strain evidence="2">LBG001</strain>
    </source>
</reference>
<organism evidence="2 3">
    <name type="scientific">Bdellovibrio reynosensis</name>
    <dbReference type="NCBI Taxonomy" id="2835041"/>
    <lineage>
        <taxon>Bacteria</taxon>
        <taxon>Pseudomonadati</taxon>
        <taxon>Bdellovibrionota</taxon>
        <taxon>Bdellovibrionia</taxon>
        <taxon>Bdellovibrionales</taxon>
        <taxon>Pseudobdellovibrionaceae</taxon>
        <taxon>Bdellovibrio</taxon>
    </lineage>
</organism>
<dbReference type="RefSeq" id="WP_243535466.1">
    <property type="nucleotide sequence ID" value="NZ_CP093442.1"/>
</dbReference>
<evidence type="ECO:0000313" key="3">
    <source>
        <dbReference type="Proteomes" id="UP000830116"/>
    </source>
</evidence>
<feature type="chain" id="PRO_5045464547" evidence="1">
    <location>
        <begin position="22"/>
        <end position="189"/>
    </location>
</feature>
<sequence>MKRLLAAVSMLCLVLGFQNCSQSSLQGSAEQASSQVAISVPTQSGESSSQTVTYIEVPNISEDSSVAQKAAELTPYRLVVSVDSGTIQLMDDSNNVIEKRCLDSSHLKELQTILAGSSVCAVQASSADVCAMKYTPGYASLYANEKRINLGEQRDSCGNGKKDLCGGLANVFQNYVSFLRSNWSEMNCQ</sequence>
<keyword evidence="1" id="KW-0732">Signal</keyword>
<evidence type="ECO:0000313" key="2">
    <source>
        <dbReference type="EMBL" id="UOE99960.1"/>
    </source>
</evidence>
<dbReference type="EMBL" id="CP093442">
    <property type="protein sequence ID" value="UOE99960.1"/>
    <property type="molecule type" value="Genomic_DNA"/>
</dbReference>
<keyword evidence="3" id="KW-1185">Reference proteome</keyword>
<proteinExistence type="predicted"/>
<protein>
    <submittedName>
        <fullName evidence="2">Uncharacterized protein</fullName>
    </submittedName>
</protein>
<dbReference type="Proteomes" id="UP000830116">
    <property type="component" value="Chromosome"/>
</dbReference>
<accession>A0ABY4C4S0</accession>
<evidence type="ECO:0000256" key="1">
    <source>
        <dbReference type="SAM" id="SignalP"/>
    </source>
</evidence>
<feature type="signal peptide" evidence="1">
    <location>
        <begin position="1"/>
        <end position="21"/>
    </location>
</feature>
<gene>
    <name evidence="2" type="ORF">MNR06_09640</name>
</gene>
<name>A0ABY4C4S0_9BACT</name>